<organism evidence="2 3">
    <name type="scientific">Dactylosporangium roseum</name>
    <dbReference type="NCBI Taxonomy" id="47989"/>
    <lineage>
        <taxon>Bacteria</taxon>
        <taxon>Bacillati</taxon>
        <taxon>Actinomycetota</taxon>
        <taxon>Actinomycetes</taxon>
        <taxon>Micromonosporales</taxon>
        <taxon>Micromonosporaceae</taxon>
        <taxon>Dactylosporangium</taxon>
    </lineage>
</organism>
<protein>
    <submittedName>
        <fullName evidence="2">CHAT domain-containing protein</fullName>
    </submittedName>
</protein>
<evidence type="ECO:0000313" key="2">
    <source>
        <dbReference type="EMBL" id="UWZ37095.1"/>
    </source>
</evidence>
<dbReference type="Pfam" id="PF12770">
    <property type="entry name" value="CHAT"/>
    <property type="match status" value="1"/>
</dbReference>
<keyword evidence="3" id="KW-1185">Reference proteome</keyword>
<proteinExistence type="predicted"/>
<reference evidence="2" key="1">
    <citation type="submission" date="2021-04" db="EMBL/GenBank/DDBJ databases">
        <title>Biosynthetic gene clusters of Dactylosporangioum roseum.</title>
        <authorList>
            <person name="Hartkoorn R.C."/>
            <person name="Beaudoing E."/>
            <person name="Hot D."/>
            <person name="Moureu S."/>
        </authorList>
    </citation>
    <scope>NUCLEOTIDE SEQUENCE</scope>
    <source>
        <strain evidence="2">NRRL B-16295</strain>
    </source>
</reference>
<evidence type="ECO:0000259" key="1">
    <source>
        <dbReference type="Pfam" id="PF12770"/>
    </source>
</evidence>
<evidence type="ECO:0000313" key="3">
    <source>
        <dbReference type="Proteomes" id="UP001058271"/>
    </source>
</evidence>
<dbReference type="Proteomes" id="UP001058271">
    <property type="component" value="Chromosome"/>
</dbReference>
<name>A0ABY5Z7W9_9ACTN</name>
<feature type="domain" description="CHAT" evidence="1">
    <location>
        <begin position="349"/>
        <end position="546"/>
    </location>
</feature>
<dbReference type="RefSeq" id="WP_260726449.1">
    <property type="nucleotide sequence ID" value="NZ_BAAABS010000035.1"/>
</dbReference>
<sequence length="560" mass="57176">MGMPEPPGVDVDALRFALLDVVTHLVRGIVPDGQPPEDSSAVHLAVAALLEPGIPAPAPGLVDEFVAMATTVVHGSRPAPAAAGLDRFVLAVALQLRARLDRGGWAEDELDGTPAAGIEELVTAAECLPAGHPAAATVIGTFGAFLDPSDPLGHDLAGVADRFAIQAGALPGDPVAAALRAVCRAATAPRSRCAAAAETLAERLAAVPERYPWRQALTVAVDAARRDPAARRGAGVLLVRGRAAEAFAVLEAAATDGPVASVDEVAAAVRAVGADALVHQHPIDDPRGRAGVLLVTADGLRDLGTPDPAAVVATVLAAVGDGPRRLLVAAADGPGRLLWTEATAPELVVSFVSSGRQLVTLAGRRPPAVTDAVVFVTNPLGDRDAATVEAMVLRRIFHPRSIGLGHLVEQTDGPGTAADVLARLPGASLLHLGCGVTDAVQLAGPSRLAPEEIRDAGSGGLVILPADSAGQPGTEALAAAFLDAGMTGVVGWLRPVPVPDASAMVFMLHTMLVDEGLDPAAAVHAVRQWTRDPDRAVPPHLPPGWSVTGEHWSALCHLGR</sequence>
<gene>
    <name evidence="2" type="ORF">Drose_01875</name>
</gene>
<dbReference type="InterPro" id="IPR024983">
    <property type="entry name" value="CHAT_dom"/>
</dbReference>
<accession>A0ABY5Z7W9</accession>
<dbReference type="EMBL" id="CP073721">
    <property type="protein sequence ID" value="UWZ37095.1"/>
    <property type="molecule type" value="Genomic_DNA"/>
</dbReference>